<feature type="non-terminal residue" evidence="1">
    <location>
        <position position="49"/>
    </location>
</feature>
<comment type="caution">
    <text evidence="1">The sequence shown here is derived from an EMBL/GenBank/DDBJ whole genome shotgun (WGS) entry which is preliminary data.</text>
</comment>
<proteinExistence type="predicted"/>
<dbReference type="EMBL" id="CAJOBP010066863">
    <property type="protein sequence ID" value="CAF4869404.1"/>
    <property type="molecule type" value="Genomic_DNA"/>
</dbReference>
<dbReference type="AlphaFoldDB" id="A0A821TD10"/>
<reference evidence="1" key="1">
    <citation type="submission" date="2021-02" db="EMBL/GenBank/DDBJ databases">
        <authorList>
            <person name="Nowell W R."/>
        </authorList>
    </citation>
    <scope>NUCLEOTIDE SEQUENCE</scope>
</reference>
<sequence length="49" mass="5963">MEQQLTILKQQQNDLILRENEYEVKLNESSKRLNLAKINHRSIWKIVQQ</sequence>
<protein>
    <submittedName>
        <fullName evidence="1">Uncharacterized protein</fullName>
    </submittedName>
</protein>
<gene>
    <name evidence="1" type="ORF">UJA718_LOCUS44206</name>
</gene>
<dbReference type="Proteomes" id="UP000663873">
    <property type="component" value="Unassembled WGS sequence"/>
</dbReference>
<accession>A0A821TD10</accession>
<evidence type="ECO:0000313" key="2">
    <source>
        <dbReference type="Proteomes" id="UP000663873"/>
    </source>
</evidence>
<organism evidence="1 2">
    <name type="scientific">Rotaria socialis</name>
    <dbReference type="NCBI Taxonomy" id="392032"/>
    <lineage>
        <taxon>Eukaryota</taxon>
        <taxon>Metazoa</taxon>
        <taxon>Spiralia</taxon>
        <taxon>Gnathifera</taxon>
        <taxon>Rotifera</taxon>
        <taxon>Eurotatoria</taxon>
        <taxon>Bdelloidea</taxon>
        <taxon>Philodinida</taxon>
        <taxon>Philodinidae</taxon>
        <taxon>Rotaria</taxon>
    </lineage>
</organism>
<evidence type="ECO:0000313" key="1">
    <source>
        <dbReference type="EMBL" id="CAF4869404.1"/>
    </source>
</evidence>
<keyword evidence="2" id="KW-1185">Reference proteome</keyword>
<name>A0A821TD10_9BILA</name>